<keyword evidence="11 13" id="KW-0472">Membrane</keyword>
<evidence type="ECO:0000256" key="4">
    <source>
        <dbReference type="ARBA" id="ARBA00022670"/>
    </source>
</evidence>
<dbReference type="SUPFAM" id="SSF158682">
    <property type="entry name" value="TerB-like"/>
    <property type="match status" value="1"/>
</dbReference>
<comment type="subcellular location">
    <subcellularLocation>
        <location evidence="2">Cell membrane</location>
        <topology evidence="2">Multi-pass membrane protein</topology>
    </subcellularLocation>
</comment>
<dbReference type="Gene3D" id="3.30.2010.10">
    <property type="entry name" value="Metalloproteases ('zincins'), catalytic domain"/>
    <property type="match status" value="1"/>
</dbReference>
<evidence type="ECO:0000256" key="9">
    <source>
        <dbReference type="ARBA" id="ARBA00022989"/>
    </source>
</evidence>
<comment type="cofactor">
    <cofactor evidence="1">
        <name>Zn(2+)</name>
        <dbReference type="ChEBI" id="CHEBI:29105"/>
    </cofactor>
</comment>
<keyword evidence="10" id="KW-0482">Metalloprotease</keyword>
<feature type="domain" description="Peptidase M48" evidence="14">
    <location>
        <begin position="112"/>
        <end position="322"/>
    </location>
</feature>
<dbReference type="GO" id="GO:0005886">
    <property type="term" value="C:plasma membrane"/>
    <property type="evidence" value="ECO:0007669"/>
    <property type="project" value="UniProtKB-SubCell"/>
</dbReference>
<evidence type="ECO:0000256" key="8">
    <source>
        <dbReference type="ARBA" id="ARBA00022833"/>
    </source>
</evidence>
<dbReference type="InterPro" id="IPR029024">
    <property type="entry name" value="TerB-like"/>
</dbReference>
<evidence type="ECO:0000256" key="7">
    <source>
        <dbReference type="ARBA" id="ARBA00022801"/>
    </source>
</evidence>
<dbReference type="CDD" id="cd07340">
    <property type="entry name" value="M48B_Htpx_like"/>
    <property type="match status" value="1"/>
</dbReference>
<dbReference type="PANTHER" id="PTHR43221:SF1">
    <property type="entry name" value="PROTEASE HTPX"/>
    <property type="match status" value="1"/>
</dbReference>
<sequence length="651" mass="70461">MDFFDRQDQARGNTRLLIIYFVIAVIGIVASVYVASLLIFYGAQSQQSAGGGALPVFTLWQPELFLFVTLGTLSVIAISSLYKTATLAKGGSVVAETLGGRLVSPNTNHPDERKLMNVVEEMAIASGVPVPKVYVLDNEKSINAFAAGHTADDAAIGVTRGGMTLLDRDELQGVIGHEFSHILNGDMRLNLRLMGVLFGILFLAVIGRVLIYARGGRDRNLLPLMGFALIIIGSIGVFFGRLIQAALSRQREFLSDASAVQFTRNPAGLSRALQKIGGAGSKIESAHAEEASHMFFENGMGKSFHGLFATHPPLDKRIRAIDPGWDGRFSVSNAPPAAPSQARSTVTSPPSGFSVSPVSALAEGPGSNVGMGFDVIQAEAVLSSLGNPTLQHMHYAEKLQNSIPERLRFAAHESHDATALIYALLLSFNEDLRTHQLKELSRRIPLGISETTAKLWPDVASIAGRMRLPLVNLSLPALRQLRLDEIQQFQTTLQWLIESDGHLGVFEFALQKIVRRHLAFQLGDARSTTSQYRTIDRLMPDCSVVLSALARVSSNNTADIEKAFSAGEHRLRTKTAEPQLLSSAACKLEHLDSALDHLALAAPQVKKALLTACVEVVCADQVIREREAELLRAVAETLGCPIPPFVDKLSS</sequence>
<keyword evidence="5 13" id="KW-0812">Transmembrane</keyword>
<keyword evidence="6" id="KW-0479">Metal-binding</keyword>
<feature type="transmembrane region" description="Helical" evidence="13">
    <location>
        <begin position="193"/>
        <end position="215"/>
    </location>
</feature>
<accession>A0A8J6QWK9</accession>
<comment type="caution">
    <text evidence="15">The sequence shown here is derived from an EMBL/GenBank/DDBJ whole genome shotgun (WGS) entry which is preliminary data.</text>
</comment>
<dbReference type="GO" id="GO:0006508">
    <property type="term" value="P:proteolysis"/>
    <property type="evidence" value="ECO:0007669"/>
    <property type="project" value="UniProtKB-KW"/>
</dbReference>
<evidence type="ECO:0000256" key="6">
    <source>
        <dbReference type="ARBA" id="ARBA00022723"/>
    </source>
</evidence>
<feature type="region of interest" description="Disordered" evidence="12">
    <location>
        <begin position="331"/>
        <end position="356"/>
    </location>
</feature>
<keyword evidence="8" id="KW-0862">Zinc</keyword>
<evidence type="ECO:0000256" key="5">
    <source>
        <dbReference type="ARBA" id="ARBA00022692"/>
    </source>
</evidence>
<keyword evidence="3" id="KW-1003">Cell membrane</keyword>
<dbReference type="RefSeq" id="WP_191154254.1">
    <property type="nucleotide sequence ID" value="NZ_JACWUN010000004.1"/>
</dbReference>
<keyword evidence="9 13" id="KW-1133">Transmembrane helix</keyword>
<evidence type="ECO:0000313" key="16">
    <source>
        <dbReference type="Proteomes" id="UP000632828"/>
    </source>
</evidence>
<evidence type="ECO:0000313" key="15">
    <source>
        <dbReference type="EMBL" id="MBD1399981.1"/>
    </source>
</evidence>
<keyword evidence="16" id="KW-1185">Reference proteome</keyword>
<organism evidence="15 16">
    <name type="scientific">Pelovirga terrestris</name>
    <dbReference type="NCBI Taxonomy" id="2771352"/>
    <lineage>
        <taxon>Bacteria</taxon>
        <taxon>Pseudomonadati</taxon>
        <taxon>Thermodesulfobacteriota</taxon>
        <taxon>Desulfuromonadia</taxon>
        <taxon>Geobacterales</taxon>
        <taxon>Geobacteraceae</taxon>
        <taxon>Pelovirga</taxon>
    </lineage>
</organism>
<gene>
    <name evidence="15" type="ORF">ICT70_04780</name>
</gene>
<dbReference type="InterPro" id="IPR001915">
    <property type="entry name" value="Peptidase_M48"/>
</dbReference>
<name>A0A8J6QWK9_9BACT</name>
<dbReference type="Pfam" id="PF01435">
    <property type="entry name" value="Peptidase_M48"/>
    <property type="match status" value="1"/>
</dbReference>
<evidence type="ECO:0000256" key="10">
    <source>
        <dbReference type="ARBA" id="ARBA00023049"/>
    </source>
</evidence>
<keyword evidence="4" id="KW-0645">Protease</keyword>
<feature type="transmembrane region" description="Helical" evidence="13">
    <location>
        <begin position="221"/>
        <end position="243"/>
    </location>
</feature>
<dbReference type="GO" id="GO:0004222">
    <property type="term" value="F:metalloendopeptidase activity"/>
    <property type="evidence" value="ECO:0007669"/>
    <property type="project" value="InterPro"/>
</dbReference>
<evidence type="ECO:0000256" key="12">
    <source>
        <dbReference type="SAM" id="MobiDB-lite"/>
    </source>
</evidence>
<evidence type="ECO:0000256" key="2">
    <source>
        <dbReference type="ARBA" id="ARBA00004651"/>
    </source>
</evidence>
<dbReference type="EMBL" id="JACWUN010000004">
    <property type="protein sequence ID" value="MBD1399981.1"/>
    <property type="molecule type" value="Genomic_DNA"/>
</dbReference>
<keyword evidence="7" id="KW-0378">Hydrolase</keyword>
<dbReference type="InterPro" id="IPR050083">
    <property type="entry name" value="HtpX_protease"/>
</dbReference>
<evidence type="ECO:0000256" key="1">
    <source>
        <dbReference type="ARBA" id="ARBA00001947"/>
    </source>
</evidence>
<protein>
    <submittedName>
        <fullName evidence="15">M48 family metallopeptidase</fullName>
    </submittedName>
</protein>
<evidence type="ECO:0000259" key="14">
    <source>
        <dbReference type="Pfam" id="PF01435"/>
    </source>
</evidence>
<evidence type="ECO:0000256" key="11">
    <source>
        <dbReference type="ARBA" id="ARBA00023136"/>
    </source>
</evidence>
<feature type="transmembrane region" description="Helical" evidence="13">
    <location>
        <begin position="64"/>
        <end position="82"/>
    </location>
</feature>
<feature type="compositionally biased region" description="Low complexity" evidence="12">
    <location>
        <begin position="344"/>
        <end position="356"/>
    </location>
</feature>
<evidence type="ECO:0000256" key="3">
    <source>
        <dbReference type="ARBA" id="ARBA00022475"/>
    </source>
</evidence>
<dbReference type="AlphaFoldDB" id="A0A8J6QWK9"/>
<dbReference type="GO" id="GO:0046872">
    <property type="term" value="F:metal ion binding"/>
    <property type="evidence" value="ECO:0007669"/>
    <property type="project" value="UniProtKB-KW"/>
</dbReference>
<reference evidence="15" key="1">
    <citation type="submission" date="2020-09" db="EMBL/GenBank/DDBJ databases">
        <title>Pelobacter alkaliphilus sp. nov., a novel anaerobic arsenate-reducing bacterium from terrestrial mud volcano.</title>
        <authorList>
            <person name="Khomyakova M.A."/>
            <person name="Merkel A.Y."/>
            <person name="Slobodkin A.I."/>
        </authorList>
    </citation>
    <scope>NUCLEOTIDE SEQUENCE</scope>
    <source>
        <strain evidence="15">M08fum</strain>
    </source>
</reference>
<dbReference type="PANTHER" id="PTHR43221">
    <property type="entry name" value="PROTEASE HTPX"/>
    <property type="match status" value="1"/>
</dbReference>
<dbReference type="Proteomes" id="UP000632828">
    <property type="component" value="Unassembled WGS sequence"/>
</dbReference>
<evidence type="ECO:0000256" key="13">
    <source>
        <dbReference type="SAM" id="Phobius"/>
    </source>
</evidence>
<feature type="transmembrane region" description="Helical" evidence="13">
    <location>
        <begin position="16"/>
        <end position="44"/>
    </location>
</feature>
<proteinExistence type="predicted"/>